<dbReference type="KEGG" id="ela:UCREL1_2461"/>
<keyword evidence="8 10" id="KW-0326">Glycosidase</keyword>
<feature type="compositionally biased region" description="Basic and acidic residues" evidence="11">
    <location>
        <begin position="1"/>
        <end position="11"/>
    </location>
</feature>
<keyword evidence="4" id="KW-0964">Secreted</keyword>
<organism evidence="12 13">
    <name type="scientific">Eutypa lata (strain UCR-EL1)</name>
    <name type="common">Grapevine dieback disease fungus</name>
    <name type="synonym">Eutypa armeniacae</name>
    <dbReference type="NCBI Taxonomy" id="1287681"/>
    <lineage>
        <taxon>Eukaryota</taxon>
        <taxon>Fungi</taxon>
        <taxon>Dikarya</taxon>
        <taxon>Ascomycota</taxon>
        <taxon>Pezizomycotina</taxon>
        <taxon>Sordariomycetes</taxon>
        <taxon>Xylariomycetidae</taxon>
        <taxon>Xylariales</taxon>
        <taxon>Diatrypaceae</taxon>
        <taxon>Eutypa</taxon>
    </lineage>
</organism>
<evidence type="ECO:0000256" key="8">
    <source>
        <dbReference type="ARBA" id="ARBA00023295"/>
    </source>
</evidence>
<protein>
    <recommendedName>
        <fullName evidence="10">Endo-chitosanase</fullName>
        <ecNumber evidence="10">3.2.1.132</ecNumber>
    </recommendedName>
</protein>
<evidence type="ECO:0000256" key="5">
    <source>
        <dbReference type="ARBA" id="ARBA00022729"/>
    </source>
</evidence>
<dbReference type="STRING" id="1287681.M7TV07"/>
<keyword evidence="6 10" id="KW-0378">Hydrolase</keyword>
<gene>
    <name evidence="12" type="ORF">UCREL1_2461</name>
</gene>
<dbReference type="GO" id="GO:0005576">
    <property type="term" value="C:extracellular region"/>
    <property type="evidence" value="ECO:0007669"/>
    <property type="project" value="UniProtKB-SubCell"/>
</dbReference>
<dbReference type="OrthoDB" id="5392447at2759"/>
<keyword evidence="9 10" id="KW-0624">Polysaccharide degradation</keyword>
<feature type="compositionally biased region" description="Polar residues" evidence="11">
    <location>
        <begin position="12"/>
        <end position="26"/>
    </location>
</feature>
<dbReference type="PANTHER" id="PTHR42061">
    <property type="entry name" value="ENDO-CHITOSANASE"/>
    <property type="match status" value="1"/>
</dbReference>
<evidence type="ECO:0000313" key="12">
    <source>
        <dbReference type="EMBL" id="EMR70500.1"/>
    </source>
</evidence>
<evidence type="ECO:0000313" key="13">
    <source>
        <dbReference type="Proteomes" id="UP000012174"/>
    </source>
</evidence>
<evidence type="ECO:0000256" key="3">
    <source>
        <dbReference type="ARBA" id="ARBA00007799"/>
    </source>
</evidence>
<dbReference type="HOGENOM" id="CLU_605548_0_0_1"/>
<comment type="subcellular location">
    <subcellularLocation>
        <location evidence="2 10">Secreted</location>
    </subcellularLocation>
</comment>
<evidence type="ECO:0000256" key="1">
    <source>
        <dbReference type="ARBA" id="ARBA00000405"/>
    </source>
</evidence>
<evidence type="ECO:0000256" key="2">
    <source>
        <dbReference type="ARBA" id="ARBA00004613"/>
    </source>
</evidence>
<comment type="function">
    <text evidence="10">Chitosanase catalyzing the endo-type cleavage of chitosan, the deacylated form of chitin. Chitosanase may be crucial in the degradation of the deacetylated portion of chitin in the fungal cell wall.</text>
</comment>
<accession>M7TV07</accession>
<keyword evidence="13" id="KW-1185">Reference proteome</keyword>
<dbReference type="PANTHER" id="PTHR42061:SF6">
    <property type="entry name" value="ENDO-CHITOSANASE"/>
    <property type="match status" value="1"/>
</dbReference>
<sequence length="452" mass="50147">MDIDCDGERQEPNNGNCGDNDSDQSTTSFRSLVQSYDVGIVDLDPYRHSFAVFGNSGTKEGYVNFAPKDHGIAPLSVMVALTADGMVCGVWGDGNGGERSQAFVGEASLAMGELLFGDEINGTVSHEPNDVMYIAFTGDDAAPGANGALWAADTKEEPGFHPNNLIDTLVMSEEWFAEKLAPDGDTEDGIHPIEAEALKSYLQKRVSVEEAAVAITKPVETSSDPKEDLPRLWGFLMDALIELPSEVTESLVELLRAIELLPEPDLSRVDKSKWPPHGTLWRGLPGFGHQYVDTYQYDRWRDRAVHAKDAAERDRIRALQVKKANVEGQLVMAGGIGGIDIAFGYECVTDALERRIDDDFVLEVEIWATAKWFEVAGGRFRDGAARGEENWALDRAGHRKDFDVWKGKKSVTWERWSFWRSRLESLRPRSRGVEQAAKKALEGMQKGYVRVF</sequence>
<dbReference type="eggNOG" id="ENOG502SQSX">
    <property type="taxonomic scope" value="Eukaryota"/>
</dbReference>
<dbReference type="Pfam" id="PF12311">
    <property type="entry name" value="DUF3632"/>
    <property type="match status" value="1"/>
</dbReference>
<dbReference type="InterPro" id="IPR022085">
    <property type="entry name" value="OpdG"/>
</dbReference>
<keyword evidence="5" id="KW-0732">Signal</keyword>
<dbReference type="InterPro" id="IPR009939">
    <property type="entry name" value="Chitosanase_fungal"/>
</dbReference>
<evidence type="ECO:0000256" key="10">
    <source>
        <dbReference type="RuleBase" id="RU361208"/>
    </source>
</evidence>
<evidence type="ECO:0000256" key="9">
    <source>
        <dbReference type="ARBA" id="ARBA00023326"/>
    </source>
</evidence>
<evidence type="ECO:0000256" key="11">
    <source>
        <dbReference type="SAM" id="MobiDB-lite"/>
    </source>
</evidence>
<proteinExistence type="inferred from homology"/>
<comment type="catalytic activity">
    <reaction evidence="1 10">
        <text>Endohydrolysis of beta-(1-&gt;4)-linkages between D-glucosamine residues in a partly acetylated chitosan.</text>
        <dbReference type="EC" id="3.2.1.132"/>
    </reaction>
</comment>
<dbReference type="GO" id="GO:0000272">
    <property type="term" value="P:polysaccharide catabolic process"/>
    <property type="evidence" value="ECO:0007669"/>
    <property type="project" value="UniProtKB-KW"/>
</dbReference>
<evidence type="ECO:0000256" key="6">
    <source>
        <dbReference type="ARBA" id="ARBA00022801"/>
    </source>
</evidence>
<dbReference type="EC" id="3.2.1.132" evidence="10"/>
<evidence type="ECO:0000256" key="4">
    <source>
        <dbReference type="ARBA" id="ARBA00022525"/>
    </source>
</evidence>
<comment type="similarity">
    <text evidence="3 10">Belongs to the glycosyl hydrolase 75 family.</text>
</comment>
<dbReference type="AlphaFoldDB" id="M7TV07"/>
<feature type="region of interest" description="Disordered" evidence="11">
    <location>
        <begin position="1"/>
        <end position="26"/>
    </location>
</feature>
<dbReference type="Pfam" id="PF07335">
    <property type="entry name" value="Glyco_hydro_75"/>
    <property type="match status" value="1"/>
</dbReference>
<dbReference type="GO" id="GO:0016977">
    <property type="term" value="F:chitosanase activity"/>
    <property type="evidence" value="ECO:0007669"/>
    <property type="project" value="UniProtKB-EC"/>
</dbReference>
<name>M7TV07_EUTLA</name>
<dbReference type="EMBL" id="KB705852">
    <property type="protein sequence ID" value="EMR70500.1"/>
    <property type="molecule type" value="Genomic_DNA"/>
</dbReference>
<keyword evidence="7" id="KW-0119">Carbohydrate metabolism</keyword>
<dbReference type="Proteomes" id="UP000012174">
    <property type="component" value="Unassembled WGS sequence"/>
</dbReference>
<evidence type="ECO:0000256" key="7">
    <source>
        <dbReference type="ARBA" id="ARBA00023277"/>
    </source>
</evidence>
<reference evidence="13" key="1">
    <citation type="journal article" date="2013" name="Genome Announc.">
        <title>Draft genome sequence of the grapevine dieback fungus Eutypa lata UCR-EL1.</title>
        <authorList>
            <person name="Blanco-Ulate B."/>
            <person name="Rolshausen P.E."/>
            <person name="Cantu D."/>
        </authorList>
    </citation>
    <scope>NUCLEOTIDE SEQUENCE [LARGE SCALE GENOMIC DNA]</scope>
    <source>
        <strain evidence="13">UCR-EL1</strain>
    </source>
</reference>